<reference evidence="2" key="1">
    <citation type="journal article" date="2020" name="Cell">
        <title>Large-Scale Comparative Analyses of Tick Genomes Elucidate Their Genetic Diversity and Vector Capacities.</title>
        <authorList>
            <consortium name="Tick Genome and Microbiome Consortium (TIGMIC)"/>
            <person name="Jia N."/>
            <person name="Wang J."/>
            <person name="Shi W."/>
            <person name="Du L."/>
            <person name="Sun Y."/>
            <person name="Zhan W."/>
            <person name="Jiang J.F."/>
            <person name="Wang Q."/>
            <person name="Zhang B."/>
            <person name="Ji P."/>
            <person name="Bell-Sakyi L."/>
            <person name="Cui X.M."/>
            <person name="Yuan T.T."/>
            <person name="Jiang B.G."/>
            <person name="Yang W.F."/>
            <person name="Lam T.T."/>
            <person name="Chang Q.C."/>
            <person name="Ding S.J."/>
            <person name="Wang X.J."/>
            <person name="Zhu J.G."/>
            <person name="Ruan X.D."/>
            <person name="Zhao L."/>
            <person name="Wei J.T."/>
            <person name="Ye R.Z."/>
            <person name="Que T.C."/>
            <person name="Du C.H."/>
            <person name="Zhou Y.H."/>
            <person name="Cheng J.X."/>
            <person name="Dai P.F."/>
            <person name="Guo W.B."/>
            <person name="Han X.H."/>
            <person name="Huang E.J."/>
            <person name="Li L.F."/>
            <person name="Wei W."/>
            <person name="Gao Y.C."/>
            <person name="Liu J.Z."/>
            <person name="Shao H.Z."/>
            <person name="Wang X."/>
            <person name="Wang C.C."/>
            <person name="Yang T.C."/>
            <person name="Huo Q.B."/>
            <person name="Li W."/>
            <person name="Chen H.Y."/>
            <person name="Chen S.E."/>
            <person name="Zhou L.G."/>
            <person name="Ni X.B."/>
            <person name="Tian J.H."/>
            <person name="Sheng Y."/>
            <person name="Liu T."/>
            <person name="Pan Y.S."/>
            <person name="Xia L.Y."/>
            <person name="Li J."/>
            <person name="Zhao F."/>
            <person name="Cao W.C."/>
        </authorList>
    </citation>
    <scope>NUCLEOTIDE SEQUENCE</scope>
    <source>
        <strain evidence="2">Rmic-2018</strain>
    </source>
</reference>
<dbReference type="AlphaFoldDB" id="A0A9J6E1L4"/>
<sequence length="183" mass="18621">MANAFGTAPPHRGGQPPLSKLVTDPSQLSGLSIGSASVLYQSATTVASKDLCCQVLQLLAAAKSSSPAPPPARQSPAPIAAPPHVLPRRAGAPQLRSQSLSAADGLVSPTRSASLFTSHWAKEPPQTPPLVGNATPPLSGDATSSALQDPFDAEWASLPAQKGSVATNPFVAPNAVKAFEVHL</sequence>
<gene>
    <name evidence="2" type="ORF">HPB51_012635</name>
</gene>
<dbReference type="VEuPathDB" id="VectorBase:LOC119166728"/>
<evidence type="ECO:0000313" key="3">
    <source>
        <dbReference type="Proteomes" id="UP000821866"/>
    </source>
</evidence>
<dbReference type="Proteomes" id="UP000821866">
    <property type="component" value="Chromosome 4"/>
</dbReference>
<feature type="compositionally biased region" description="Pro residues" evidence="1">
    <location>
        <begin position="67"/>
        <end position="85"/>
    </location>
</feature>
<reference evidence="2" key="2">
    <citation type="submission" date="2021-09" db="EMBL/GenBank/DDBJ databases">
        <authorList>
            <person name="Jia N."/>
            <person name="Wang J."/>
            <person name="Shi W."/>
            <person name="Du L."/>
            <person name="Sun Y."/>
            <person name="Zhan W."/>
            <person name="Jiang J."/>
            <person name="Wang Q."/>
            <person name="Zhang B."/>
            <person name="Ji P."/>
            <person name="Sakyi L.B."/>
            <person name="Cui X."/>
            <person name="Yuan T."/>
            <person name="Jiang B."/>
            <person name="Yang W."/>
            <person name="Lam T.T.-Y."/>
            <person name="Chang Q."/>
            <person name="Ding S."/>
            <person name="Wang X."/>
            <person name="Zhu J."/>
            <person name="Ruan X."/>
            <person name="Zhao L."/>
            <person name="Wei J."/>
            <person name="Que T."/>
            <person name="Du C."/>
            <person name="Cheng J."/>
            <person name="Dai P."/>
            <person name="Han X."/>
            <person name="Huang E."/>
            <person name="Gao Y."/>
            <person name="Liu J."/>
            <person name="Shao H."/>
            <person name="Ye R."/>
            <person name="Li L."/>
            <person name="Wei W."/>
            <person name="Wang X."/>
            <person name="Wang C."/>
            <person name="Huo Q."/>
            <person name="Li W."/>
            <person name="Guo W."/>
            <person name="Chen H."/>
            <person name="Chen S."/>
            <person name="Zhou L."/>
            <person name="Zhou L."/>
            <person name="Ni X."/>
            <person name="Tian J."/>
            <person name="Zhou Y."/>
            <person name="Sheng Y."/>
            <person name="Liu T."/>
            <person name="Pan Y."/>
            <person name="Xia L."/>
            <person name="Li J."/>
            <person name="Zhao F."/>
            <person name="Cao W."/>
        </authorList>
    </citation>
    <scope>NUCLEOTIDE SEQUENCE</scope>
    <source>
        <strain evidence="2">Rmic-2018</strain>
        <tissue evidence="2">Larvae</tissue>
    </source>
</reference>
<evidence type="ECO:0000313" key="2">
    <source>
        <dbReference type="EMBL" id="KAH8028049.1"/>
    </source>
</evidence>
<evidence type="ECO:0000256" key="1">
    <source>
        <dbReference type="SAM" id="MobiDB-lite"/>
    </source>
</evidence>
<keyword evidence="3" id="KW-1185">Reference proteome</keyword>
<dbReference type="EMBL" id="JABSTU010000006">
    <property type="protein sequence ID" value="KAH8028049.1"/>
    <property type="molecule type" value="Genomic_DNA"/>
</dbReference>
<protein>
    <submittedName>
        <fullName evidence="2">Uncharacterized protein</fullName>
    </submittedName>
</protein>
<proteinExistence type="predicted"/>
<name>A0A9J6E1L4_RHIMP</name>
<comment type="caution">
    <text evidence="2">The sequence shown here is derived from an EMBL/GenBank/DDBJ whole genome shotgun (WGS) entry which is preliminary data.</text>
</comment>
<feature type="region of interest" description="Disordered" evidence="1">
    <location>
        <begin position="119"/>
        <end position="146"/>
    </location>
</feature>
<feature type="region of interest" description="Disordered" evidence="1">
    <location>
        <begin position="64"/>
        <end position="105"/>
    </location>
</feature>
<accession>A0A9J6E1L4</accession>
<organism evidence="2 3">
    <name type="scientific">Rhipicephalus microplus</name>
    <name type="common">Cattle tick</name>
    <name type="synonym">Boophilus microplus</name>
    <dbReference type="NCBI Taxonomy" id="6941"/>
    <lineage>
        <taxon>Eukaryota</taxon>
        <taxon>Metazoa</taxon>
        <taxon>Ecdysozoa</taxon>
        <taxon>Arthropoda</taxon>
        <taxon>Chelicerata</taxon>
        <taxon>Arachnida</taxon>
        <taxon>Acari</taxon>
        <taxon>Parasitiformes</taxon>
        <taxon>Ixodida</taxon>
        <taxon>Ixodoidea</taxon>
        <taxon>Ixodidae</taxon>
        <taxon>Rhipicephalinae</taxon>
        <taxon>Rhipicephalus</taxon>
        <taxon>Boophilus</taxon>
    </lineage>
</organism>
<feature type="region of interest" description="Disordered" evidence="1">
    <location>
        <begin position="1"/>
        <end position="21"/>
    </location>
</feature>